<evidence type="ECO:0000256" key="7">
    <source>
        <dbReference type="ARBA" id="ARBA00022704"/>
    </source>
</evidence>
<feature type="region of interest" description="Disordered" evidence="12">
    <location>
        <begin position="323"/>
        <end position="478"/>
    </location>
</feature>
<evidence type="ECO:0000256" key="8">
    <source>
        <dbReference type="ARBA" id="ARBA00022737"/>
    </source>
</evidence>
<keyword evidence="10" id="KW-0007">Acetylation</keyword>
<evidence type="ECO:0000256" key="4">
    <source>
        <dbReference type="ARBA" id="ARBA00022499"/>
    </source>
</evidence>
<feature type="compositionally biased region" description="Basic and acidic residues" evidence="12">
    <location>
        <begin position="607"/>
        <end position="624"/>
    </location>
</feature>
<evidence type="ECO:0000256" key="2">
    <source>
        <dbReference type="ARBA" id="ARBA00009487"/>
    </source>
</evidence>
<feature type="compositionally biased region" description="Polar residues" evidence="12">
    <location>
        <begin position="189"/>
        <end position="209"/>
    </location>
</feature>
<evidence type="ECO:0000256" key="6">
    <source>
        <dbReference type="ARBA" id="ARBA00022690"/>
    </source>
</evidence>
<dbReference type="InterPro" id="IPR026998">
    <property type="entry name" value="Calpastatin"/>
</dbReference>
<evidence type="ECO:0000256" key="12">
    <source>
        <dbReference type="SAM" id="MobiDB-lite"/>
    </source>
</evidence>
<keyword evidence="9" id="KW-0832">Ubl conjugation</keyword>
<keyword evidence="5" id="KW-0597">Phosphoprotein</keyword>
<feature type="compositionally biased region" description="Polar residues" evidence="12">
    <location>
        <begin position="151"/>
        <end position="164"/>
    </location>
</feature>
<evidence type="ECO:0000256" key="1">
    <source>
        <dbReference type="ARBA" id="ARBA00002637"/>
    </source>
</evidence>
<feature type="compositionally biased region" description="Low complexity" evidence="12">
    <location>
        <begin position="500"/>
        <end position="511"/>
    </location>
</feature>
<comment type="function">
    <text evidence="1">Specific inhibition of calpain (calcium-dependent cysteine protease). Plays a key role in postmortem tenderization of meat and have been proposed to be involved in muscle protein degradation in living tissue.</text>
</comment>
<protein>
    <recommendedName>
        <fullName evidence="3">Calpastatin</fullName>
    </recommendedName>
    <alternativeName>
        <fullName evidence="11">Calpain inhibitor</fullName>
    </alternativeName>
</protein>
<dbReference type="GO" id="GO:0005737">
    <property type="term" value="C:cytoplasm"/>
    <property type="evidence" value="ECO:0007669"/>
    <property type="project" value="TreeGrafter"/>
</dbReference>
<dbReference type="InterPro" id="IPR001259">
    <property type="entry name" value="Prot_inh_calpain"/>
</dbReference>
<evidence type="ECO:0000256" key="5">
    <source>
        <dbReference type="ARBA" id="ARBA00022553"/>
    </source>
</evidence>
<organism evidence="13 14">
    <name type="scientific">Corvus moneduloides</name>
    <name type="common">New Caledonian crow</name>
    <dbReference type="NCBI Taxonomy" id="1196302"/>
    <lineage>
        <taxon>Eukaryota</taxon>
        <taxon>Metazoa</taxon>
        <taxon>Chordata</taxon>
        <taxon>Craniata</taxon>
        <taxon>Vertebrata</taxon>
        <taxon>Euteleostomi</taxon>
        <taxon>Archelosauria</taxon>
        <taxon>Archosauria</taxon>
        <taxon>Dinosauria</taxon>
        <taxon>Saurischia</taxon>
        <taxon>Theropoda</taxon>
        <taxon>Coelurosauria</taxon>
        <taxon>Aves</taxon>
        <taxon>Neognathae</taxon>
        <taxon>Neoaves</taxon>
        <taxon>Telluraves</taxon>
        <taxon>Australaves</taxon>
        <taxon>Passeriformes</taxon>
        <taxon>Corvoidea</taxon>
        <taxon>Corvidae</taxon>
        <taxon>Corvus</taxon>
    </lineage>
</organism>
<proteinExistence type="inferred from homology"/>
<feature type="compositionally biased region" description="Basic and acidic residues" evidence="12">
    <location>
        <begin position="363"/>
        <end position="378"/>
    </location>
</feature>
<dbReference type="GeneID" id="116437621"/>
<sequence length="844" mass="89446">MSGFLLLTPVLRNQRVEGQHCFSDAEFSLIPAFAAWRSVPAVPAGGTLVQPAPEVTPEGAGGVCSLWFSVGARTCRSGCPPRAAGWGLCGSALRLAEGLAWPAAAGNRSHSPKRRGEEQPRPCSKQEPHVHRKQSPSVDAPKPQIMKPSETRSATTTKAGSEKNTQSDKPTDSQNKQLSEEKQKEPSDGKNQTPPTVTTASKPNNTGKVTTTQAEQPPPATSTETAKQKSKEMSTVTGAAAGTGTAGPSAVAAADKSSTEPGMDESALDSLIDTLGGPEEDVPTTPVYTGPEITEDIYSRYLEELGKREGSLPPDYVKLLKSKGYGKDVVPPKANEQDEKPMTDDELAEALSSDFTCSTASAQEKKTSLTEKPNKEGEIVQAQAASSVKTSVPPKEKKTKTKEEIKDDAMDALLDTLGGPEPEPEEDPTPVVEVSEAKAKEKKEQKAGEHDGTIPPECRLTPEVDKDGKPILLKPEVKPKPLSESDLVDEFSKDFACPAQPAVQPKAPKPCNISKKPSGSVPAKPAEDKVVPRATACTVQSATPMSSVGPVADEALEALSGSLGKTEPDPDEKKPVVDKVKEKTKKEQHKKLGKEEETVPPEYSLTEAKDKDGKPLLPKPEEKSQPMSENDLLEGLTEGFSCSPSPAAPLPTSTVLKKDKEGAKPASSSDVVSAAMVSSVHSAAPAASTSGEKEMDEAVDLLSDSLGQREPDPDENKPVVDKVKEKAKSEHRDKLGERDETIPPDCLKLLESGEQSKPAKPNSKDDVKHKGQKKPADDSAAIDALSGDFDTCAQAPATPQHSKDKSGKEATTTKPSSKDKGKLRDPKTAKGQSSSSKSEKQKAS</sequence>
<feature type="compositionally biased region" description="Basic and acidic residues" evidence="12">
    <location>
        <begin position="460"/>
        <end position="478"/>
    </location>
</feature>
<feature type="compositionally biased region" description="Basic and acidic residues" evidence="12">
    <location>
        <begin position="816"/>
        <end position="828"/>
    </location>
</feature>
<evidence type="ECO:0000256" key="10">
    <source>
        <dbReference type="ARBA" id="ARBA00022990"/>
    </source>
</evidence>
<feature type="compositionally biased region" description="Basic and acidic residues" evidence="12">
    <location>
        <begin position="707"/>
        <end position="741"/>
    </location>
</feature>
<evidence type="ECO:0000313" key="13">
    <source>
        <dbReference type="Ensembl" id="ENSCMUP00000025398.2"/>
    </source>
</evidence>
<feature type="compositionally biased region" description="Basic and acidic residues" evidence="12">
    <location>
        <begin position="762"/>
        <end position="777"/>
    </location>
</feature>
<feature type="compositionally biased region" description="Basic and acidic residues" evidence="12">
    <location>
        <begin position="114"/>
        <end position="129"/>
    </location>
</feature>
<keyword evidence="8" id="KW-0677">Repeat</keyword>
<feature type="compositionally biased region" description="Basic and acidic residues" evidence="12">
    <location>
        <begin position="435"/>
        <end position="452"/>
    </location>
</feature>
<accession>A0A8U7NTF7</accession>
<dbReference type="Proteomes" id="UP000694553">
    <property type="component" value="Unassembled WGS sequence"/>
</dbReference>
<feature type="compositionally biased region" description="Polar residues" evidence="12">
    <location>
        <begin position="353"/>
        <end position="362"/>
    </location>
</feature>
<dbReference type="Ensembl" id="ENSCMUT00000027313.2">
    <property type="protein sequence ID" value="ENSCMUP00000025398.2"/>
    <property type="gene ID" value="ENSCMUG00000015485.2"/>
</dbReference>
<feature type="compositionally biased region" description="Basic and acidic residues" evidence="12">
    <location>
        <begin position="566"/>
        <end position="585"/>
    </location>
</feature>
<reference evidence="14" key="1">
    <citation type="submission" date="2019-10" db="EMBL/GenBank/DDBJ databases">
        <title>Corvus moneduloides (New Caledonian crow) genome, bCorMon1, primary haplotype.</title>
        <authorList>
            <person name="Rutz C."/>
            <person name="Fungtammasan C."/>
            <person name="Mountcastle J."/>
            <person name="Formenti G."/>
            <person name="Chow W."/>
            <person name="Howe K."/>
            <person name="Steele M.P."/>
            <person name="Fernandes J."/>
            <person name="Gilbert M.T.P."/>
            <person name="Fedrigo O."/>
            <person name="Jarvis E.D."/>
            <person name="Gemmell N."/>
        </authorList>
    </citation>
    <scope>NUCLEOTIDE SEQUENCE [LARGE SCALE GENOMIC DNA]</scope>
</reference>
<evidence type="ECO:0000256" key="3">
    <source>
        <dbReference type="ARBA" id="ARBA00017619"/>
    </source>
</evidence>
<gene>
    <name evidence="13" type="primary">CAST</name>
</gene>
<dbReference type="PANTHER" id="PTHR10077:SF0">
    <property type="entry name" value="CALPASTATIN"/>
    <property type="match status" value="1"/>
</dbReference>
<keyword evidence="7" id="KW-0789">Thiol protease inhibitor</keyword>
<keyword evidence="14" id="KW-1185">Reference proteome</keyword>
<dbReference type="CTD" id="831"/>
<comment type="similarity">
    <text evidence="2">Belongs to the protease inhibitor I27 (calpastatin) family.</text>
</comment>
<feature type="region of interest" description="Disordered" evidence="12">
    <location>
        <begin position="104"/>
        <end position="291"/>
    </location>
</feature>
<evidence type="ECO:0000313" key="14">
    <source>
        <dbReference type="Proteomes" id="UP000694553"/>
    </source>
</evidence>
<evidence type="ECO:0000256" key="11">
    <source>
        <dbReference type="ARBA" id="ARBA00033013"/>
    </source>
</evidence>
<dbReference type="GO" id="GO:0010859">
    <property type="term" value="F:calcium-dependent cysteine-type endopeptidase inhibitor activity"/>
    <property type="evidence" value="ECO:0007669"/>
    <property type="project" value="TreeGrafter"/>
</dbReference>
<keyword evidence="4" id="KW-1017">Isopeptide bond</keyword>
<feature type="compositionally biased region" description="Low complexity" evidence="12">
    <location>
        <begin position="666"/>
        <end position="690"/>
    </location>
</feature>
<feature type="compositionally biased region" description="Low complexity" evidence="12">
    <location>
        <begin position="234"/>
        <end position="254"/>
    </location>
</feature>
<feature type="compositionally biased region" description="Basic and acidic residues" evidence="12">
    <location>
        <begin position="178"/>
        <end position="188"/>
    </location>
</feature>
<dbReference type="PANTHER" id="PTHR10077">
    <property type="entry name" value="CALPASTATIN"/>
    <property type="match status" value="1"/>
</dbReference>
<reference evidence="13" key="2">
    <citation type="submission" date="2025-08" db="UniProtKB">
        <authorList>
            <consortium name="Ensembl"/>
        </authorList>
    </citation>
    <scope>IDENTIFICATION</scope>
</reference>
<name>A0A8C3EZ63_CORMO</name>
<keyword evidence="6" id="KW-0646">Protease inhibitor</keyword>
<dbReference type="Pfam" id="PF00748">
    <property type="entry name" value="Calpain_inhib"/>
    <property type="match status" value="4"/>
</dbReference>
<feature type="region of interest" description="Disordered" evidence="12">
    <location>
        <begin position="500"/>
        <end position="844"/>
    </location>
</feature>
<dbReference type="AlphaFoldDB" id="A0A8C3EZ63"/>
<feature type="compositionally biased region" description="Polar residues" evidence="12">
    <location>
        <begin position="537"/>
        <end position="546"/>
    </location>
</feature>
<dbReference type="RefSeq" id="XP_031951406.1">
    <property type="nucleotide sequence ID" value="XM_032095515.1"/>
</dbReference>
<feature type="compositionally biased region" description="Low complexity" evidence="12">
    <location>
        <begin position="641"/>
        <end position="654"/>
    </location>
</feature>
<evidence type="ECO:0000256" key="9">
    <source>
        <dbReference type="ARBA" id="ARBA00022843"/>
    </source>
</evidence>
<reference evidence="13" key="3">
    <citation type="submission" date="2025-09" db="UniProtKB">
        <authorList>
            <consortium name="Ensembl"/>
        </authorList>
    </citation>
    <scope>IDENTIFICATION</scope>
</reference>
<accession>A0A8C3EZ63</accession>